<dbReference type="EMBL" id="BLAL01000059">
    <property type="protein sequence ID" value="GES82274.1"/>
    <property type="molecule type" value="Genomic_DNA"/>
</dbReference>
<comment type="caution">
    <text evidence="2">The sequence shown here is derived from an EMBL/GenBank/DDBJ whole genome shotgun (WGS) entry which is preliminary data.</text>
</comment>
<reference evidence="2 4" key="1">
    <citation type="submission" date="2017-11" db="EMBL/GenBank/DDBJ databases">
        <title>The genome of Rhizophagus clarus HR1 reveals common genetic basis of auxotrophy among arbuscular mycorrhizal fungi.</title>
        <authorList>
            <person name="Kobayashi Y."/>
        </authorList>
    </citation>
    <scope>NUCLEOTIDE SEQUENCE [LARGE SCALE GENOMIC DNA]</scope>
    <source>
        <strain evidence="2 4">HR1</strain>
    </source>
</reference>
<keyword evidence="4" id="KW-1185">Reference proteome</keyword>
<proteinExistence type="predicted"/>
<feature type="compositionally biased region" description="Basic and acidic residues" evidence="1">
    <location>
        <begin position="210"/>
        <end position="244"/>
    </location>
</feature>
<reference evidence="3" key="2">
    <citation type="submission" date="2019-10" db="EMBL/GenBank/DDBJ databases">
        <title>Conservation and host-specific expression of non-tandemly repeated heterogenous ribosome RNA gene in arbuscular mycorrhizal fungi.</title>
        <authorList>
            <person name="Maeda T."/>
            <person name="Kobayashi Y."/>
            <person name="Nakagawa T."/>
            <person name="Ezawa T."/>
            <person name="Yamaguchi K."/>
            <person name="Bino T."/>
            <person name="Nishimoto Y."/>
            <person name="Shigenobu S."/>
            <person name="Kawaguchi M."/>
        </authorList>
    </citation>
    <scope>NUCLEOTIDE SEQUENCE</scope>
    <source>
        <strain evidence="3">HR1</strain>
    </source>
</reference>
<dbReference type="AlphaFoldDB" id="A0A2Z6Q451"/>
<evidence type="ECO:0000256" key="1">
    <source>
        <dbReference type="SAM" id="MobiDB-lite"/>
    </source>
</evidence>
<evidence type="ECO:0008006" key="5">
    <source>
        <dbReference type="Google" id="ProtNLM"/>
    </source>
</evidence>
<protein>
    <recommendedName>
        <fullName evidence="5">RRM domain-containing protein</fullName>
    </recommendedName>
</protein>
<evidence type="ECO:0000313" key="3">
    <source>
        <dbReference type="EMBL" id="GES82274.1"/>
    </source>
</evidence>
<gene>
    <name evidence="3" type="ORF">RCL2_000948700</name>
    <name evidence="2" type="ORF">RclHR1_11300006</name>
</gene>
<evidence type="ECO:0000313" key="4">
    <source>
        <dbReference type="Proteomes" id="UP000247702"/>
    </source>
</evidence>
<accession>A0A2Z6Q451</accession>
<feature type="region of interest" description="Disordered" evidence="1">
    <location>
        <begin position="196"/>
        <end position="244"/>
    </location>
</feature>
<sequence length="244" mass="28435">MYKSRGAVFSEIKRHLFFYDIPNRWTEKDIHEALSYIGYVVSLSVRTAYKYKSAKVEIHLTHEADRSYRQGAVNTVLKTNKNDPSTRILSRWFDANHKFYWQATRDLDKLPNKANWIDTIDKIVKQHGAIFGKIITVHKKHYVLLYFENDKKLNIAINNSKTKKELGEILTIKGKNELIGRNGTYIYNGFTQHKYKKNKNKSTKAPKNTAKTEKGKGREADHSQNNDTSEQEKMDKDSHLKKAI</sequence>
<dbReference type="Proteomes" id="UP000615446">
    <property type="component" value="Unassembled WGS sequence"/>
</dbReference>
<evidence type="ECO:0000313" key="2">
    <source>
        <dbReference type="EMBL" id="GBB84737.1"/>
    </source>
</evidence>
<dbReference type="EMBL" id="BEXD01000148">
    <property type="protein sequence ID" value="GBB84737.1"/>
    <property type="molecule type" value="Genomic_DNA"/>
</dbReference>
<dbReference type="OrthoDB" id="2373879at2759"/>
<name>A0A2Z6Q451_9GLOM</name>
<organism evidence="2 4">
    <name type="scientific">Rhizophagus clarus</name>
    <dbReference type="NCBI Taxonomy" id="94130"/>
    <lineage>
        <taxon>Eukaryota</taxon>
        <taxon>Fungi</taxon>
        <taxon>Fungi incertae sedis</taxon>
        <taxon>Mucoromycota</taxon>
        <taxon>Glomeromycotina</taxon>
        <taxon>Glomeromycetes</taxon>
        <taxon>Glomerales</taxon>
        <taxon>Glomeraceae</taxon>
        <taxon>Rhizophagus</taxon>
    </lineage>
</organism>
<dbReference type="Proteomes" id="UP000247702">
    <property type="component" value="Unassembled WGS sequence"/>
</dbReference>